<evidence type="ECO:0000313" key="16">
    <source>
        <dbReference type="Proteomes" id="UP000292347"/>
    </source>
</evidence>
<evidence type="ECO:0008006" key="17">
    <source>
        <dbReference type="Google" id="ProtNLM"/>
    </source>
</evidence>
<dbReference type="Gene3D" id="3.55.50.30">
    <property type="match status" value="1"/>
</dbReference>
<keyword evidence="7" id="KW-0406">Ion transport</keyword>
<keyword evidence="9 11" id="KW-0472">Membrane</keyword>
<evidence type="ECO:0000256" key="9">
    <source>
        <dbReference type="ARBA" id="ARBA00023136"/>
    </source>
</evidence>
<dbReference type="Proteomes" id="UP000292347">
    <property type="component" value="Unassembled WGS sequence"/>
</dbReference>
<dbReference type="Pfam" id="PF07715">
    <property type="entry name" value="Plug"/>
    <property type="match status" value="1"/>
</dbReference>
<evidence type="ECO:0000259" key="13">
    <source>
        <dbReference type="Pfam" id="PF00593"/>
    </source>
</evidence>
<comment type="similarity">
    <text evidence="11 12">Belongs to the TonB-dependent receptor family.</text>
</comment>
<keyword evidence="2 11" id="KW-0813">Transport</keyword>
<dbReference type="PANTHER" id="PTHR32552:SF81">
    <property type="entry name" value="TONB-DEPENDENT OUTER MEMBRANE RECEPTOR"/>
    <property type="match status" value="1"/>
</dbReference>
<reference evidence="15 16" key="1">
    <citation type="submission" date="2019-01" db="EMBL/GenBank/DDBJ databases">
        <title>Sphingomonas mucosissima sp. nov. and Sphingomonas desiccabilis sp. nov., from biological soil crusts in the Colorado Plateau, USA.</title>
        <authorList>
            <person name="Zhu D."/>
        </authorList>
    </citation>
    <scope>NUCLEOTIDE SEQUENCE [LARGE SCALE GENOMIC DNA]</scope>
    <source>
        <strain evidence="15 16">CP1D</strain>
    </source>
</reference>
<keyword evidence="8 12" id="KW-0798">TonB box</keyword>
<dbReference type="OrthoDB" id="9760333at2"/>
<keyword evidence="5 11" id="KW-0812">Transmembrane</keyword>
<dbReference type="InterPro" id="IPR006311">
    <property type="entry name" value="TAT_signal"/>
</dbReference>
<evidence type="ECO:0000256" key="2">
    <source>
        <dbReference type="ARBA" id="ARBA00022448"/>
    </source>
</evidence>
<comment type="caution">
    <text evidence="15">The sequence shown here is derived from an EMBL/GenBank/DDBJ whole genome shotgun (WGS) entry which is preliminary data.</text>
</comment>
<dbReference type="Gene3D" id="2.40.170.20">
    <property type="entry name" value="TonB-dependent receptor, beta-barrel domain"/>
    <property type="match status" value="1"/>
</dbReference>
<evidence type="ECO:0000256" key="8">
    <source>
        <dbReference type="ARBA" id="ARBA00023077"/>
    </source>
</evidence>
<evidence type="ECO:0000256" key="5">
    <source>
        <dbReference type="ARBA" id="ARBA00022692"/>
    </source>
</evidence>
<evidence type="ECO:0000256" key="1">
    <source>
        <dbReference type="ARBA" id="ARBA00004571"/>
    </source>
</evidence>
<evidence type="ECO:0000256" key="4">
    <source>
        <dbReference type="ARBA" id="ARBA00022496"/>
    </source>
</evidence>
<evidence type="ECO:0000256" key="3">
    <source>
        <dbReference type="ARBA" id="ARBA00022452"/>
    </source>
</evidence>
<organism evidence="15 16">
    <name type="scientific">Sphingomonas desiccabilis</name>
    <dbReference type="NCBI Taxonomy" id="429134"/>
    <lineage>
        <taxon>Bacteria</taxon>
        <taxon>Pseudomonadati</taxon>
        <taxon>Pseudomonadota</taxon>
        <taxon>Alphaproteobacteria</taxon>
        <taxon>Sphingomonadales</taxon>
        <taxon>Sphingomonadaceae</taxon>
        <taxon>Sphingomonas</taxon>
    </lineage>
</organism>
<evidence type="ECO:0000259" key="14">
    <source>
        <dbReference type="Pfam" id="PF07715"/>
    </source>
</evidence>
<dbReference type="GO" id="GO:0006826">
    <property type="term" value="P:iron ion transport"/>
    <property type="evidence" value="ECO:0007669"/>
    <property type="project" value="UniProtKB-KW"/>
</dbReference>
<dbReference type="RefSeq" id="WP_129341997.1">
    <property type="nucleotide sequence ID" value="NZ_JACIDD010000002.1"/>
</dbReference>
<dbReference type="InterPro" id="IPR012910">
    <property type="entry name" value="Plug_dom"/>
</dbReference>
<keyword evidence="6" id="KW-0408">Iron</keyword>
<gene>
    <name evidence="15" type="ORF">EO081_11210</name>
</gene>
<dbReference type="InterPro" id="IPR036942">
    <property type="entry name" value="Beta-barrel_TonB_sf"/>
</dbReference>
<evidence type="ECO:0000256" key="7">
    <source>
        <dbReference type="ARBA" id="ARBA00023065"/>
    </source>
</evidence>
<dbReference type="GO" id="GO:0009279">
    <property type="term" value="C:cell outer membrane"/>
    <property type="evidence" value="ECO:0007669"/>
    <property type="project" value="UniProtKB-SubCell"/>
</dbReference>
<evidence type="ECO:0000256" key="6">
    <source>
        <dbReference type="ARBA" id="ARBA00023004"/>
    </source>
</evidence>
<keyword evidence="16" id="KW-1185">Reference proteome</keyword>
<proteinExistence type="inferred from homology"/>
<sequence length="788" mass="83148">MGVRRSAMKGLAVVPAGAALAAALSGAAQAQVPIDVAPGQLRSTVAQIAARMRVSIALEDATIGSLSAPRVAGTLTAEAALRQAVRGLPVRVVVIDGATFRVIRAAAAKRPQSRTRRPQAPTPAAERAADPQEVVVTATKRDPRRSRHAGTVLLIGSDDLASSGAAGTEAIARAVTSLNSTHLGAGRDKLFLRGVGDSSYSGQTQATVGQYLGEARLNYTGPDPALRLYDVERVELLLGPQGALYGAGSMGGIMRIEPNRPDPAAASASIQLSGSMTRDGAPGAEAAAVLNLPVGRAQGALRAVGYRLREGGYIDDVARGVRDSDRLDVEGGRLAYALSPAPAWRAEVAGLFQNIDARDADYADRRVGALARSSAVAQPYRNRYRLGSVTVSHDGDALRMVANLSHARAALRDRFDGGEIGSVPRFLDRRNVADVTTGEIRLGSPVRKRNSWMVGAAFVDSSATSRTQLSQGEEAFASIDARSRIEEKTLFGEGSQSIGPVAMTLGLRLVRWDSDAQASMAAAGARPRTADGWAFLPTAGVLIDWAPDAQMFVRHARSYRPPTVVASVTGANRLAGDGYGAWEVGVRLSPSRDRPFDGALTLSRGRWRDVQAEAVDDVGNLTAANIGNARILTVEGSFGWQMSPRLKASGGVTFNDTVVKRGAPSIIFVTRSRLPNIPDVGARLALAYASPADRRYPFSLATTANYVGHSRAGIGAIFDRVQGGYVDWAAEGTVTLRNAALFLRATNLLDTHGSRFGLGTIAQVALETQHVPQRPRTVTLGVRWSGSR</sequence>
<protein>
    <recommendedName>
        <fullName evidence="17">TonB-dependent receptor</fullName>
    </recommendedName>
</protein>
<keyword evidence="3 11" id="KW-1134">Transmembrane beta strand</keyword>
<accession>A0A4V1QP33</accession>
<evidence type="ECO:0000313" key="15">
    <source>
        <dbReference type="EMBL" id="RXZ31764.1"/>
    </source>
</evidence>
<dbReference type="InterPro" id="IPR039426">
    <property type="entry name" value="TonB-dep_rcpt-like"/>
</dbReference>
<dbReference type="SUPFAM" id="SSF56935">
    <property type="entry name" value="Porins"/>
    <property type="match status" value="1"/>
</dbReference>
<name>A0A4V1QP33_9SPHN</name>
<dbReference type="PROSITE" id="PS51318">
    <property type="entry name" value="TAT"/>
    <property type="match status" value="1"/>
</dbReference>
<dbReference type="Pfam" id="PF00593">
    <property type="entry name" value="TonB_dep_Rec_b-barrel"/>
    <property type="match status" value="1"/>
</dbReference>
<dbReference type="PROSITE" id="PS52016">
    <property type="entry name" value="TONB_DEPENDENT_REC_3"/>
    <property type="match status" value="1"/>
</dbReference>
<dbReference type="PANTHER" id="PTHR32552">
    <property type="entry name" value="FERRICHROME IRON RECEPTOR-RELATED"/>
    <property type="match status" value="1"/>
</dbReference>
<dbReference type="EMBL" id="SDPT01000002">
    <property type="protein sequence ID" value="RXZ31764.1"/>
    <property type="molecule type" value="Genomic_DNA"/>
</dbReference>
<keyword evidence="4" id="KW-0410">Iron transport</keyword>
<evidence type="ECO:0000256" key="12">
    <source>
        <dbReference type="RuleBase" id="RU003357"/>
    </source>
</evidence>
<evidence type="ECO:0000256" key="11">
    <source>
        <dbReference type="PROSITE-ProRule" id="PRU01360"/>
    </source>
</evidence>
<dbReference type="AlphaFoldDB" id="A0A4V1QP33"/>
<keyword evidence="10 11" id="KW-0998">Cell outer membrane</keyword>
<comment type="subcellular location">
    <subcellularLocation>
        <location evidence="1 11">Cell outer membrane</location>
        <topology evidence="1 11">Multi-pass membrane protein</topology>
    </subcellularLocation>
</comment>
<feature type="domain" description="TonB-dependent receptor-like beta-barrel" evidence="13">
    <location>
        <begin position="359"/>
        <end position="748"/>
    </location>
</feature>
<evidence type="ECO:0000256" key="10">
    <source>
        <dbReference type="ARBA" id="ARBA00023237"/>
    </source>
</evidence>
<feature type="domain" description="TonB-dependent receptor plug" evidence="14">
    <location>
        <begin position="149"/>
        <end position="253"/>
    </location>
</feature>
<dbReference type="InterPro" id="IPR000531">
    <property type="entry name" value="Beta-barrel_TonB"/>
</dbReference>